<evidence type="ECO:0000313" key="2">
    <source>
        <dbReference type="EMBL" id="CUJ84176.1"/>
    </source>
</evidence>
<dbReference type="InterPro" id="IPR010093">
    <property type="entry name" value="SinI_DNA-bd"/>
</dbReference>
<dbReference type="InterPro" id="IPR041657">
    <property type="entry name" value="HTH_17"/>
</dbReference>
<evidence type="ECO:0000313" key="3">
    <source>
        <dbReference type="Proteomes" id="UP000051870"/>
    </source>
</evidence>
<keyword evidence="3" id="KW-1185">Reference proteome</keyword>
<reference evidence="3" key="1">
    <citation type="submission" date="2015-09" db="EMBL/GenBank/DDBJ databases">
        <authorList>
            <person name="Rodrigo-Torres Lidia"/>
            <person name="Arahal R.David."/>
        </authorList>
    </citation>
    <scope>NUCLEOTIDE SEQUENCE [LARGE SCALE GENOMIC DNA]</scope>
    <source>
        <strain evidence="3">CECT 7735</strain>
    </source>
</reference>
<dbReference type="EMBL" id="CYTW01000001">
    <property type="protein sequence ID" value="CUJ84176.1"/>
    <property type="molecule type" value="Genomic_DNA"/>
</dbReference>
<sequence length="64" mass="6992">MAEEKVFMSPTAFAEAMGVSSVTVHRWIKARTLKAVQRGKVVLIPRSEVGRFAKEADDSIGATE</sequence>
<name>A0A0N7M866_9RHOB</name>
<dbReference type="AlphaFoldDB" id="A0A0N7M866"/>
<protein>
    <submittedName>
        <fullName evidence="2">DNA binding domain, excisionase family</fullName>
    </submittedName>
</protein>
<proteinExistence type="predicted"/>
<dbReference type="STRING" id="1715693.PH7735_00347"/>
<dbReference type="NCBIfam" id="TIGR01764">
    <property type="entry name" value="excise"/>
    <property type="match status" value="1"/>
</dbReference>
<organism evidence="2 3">
    <name type="scientific">Shimia thalassica</name>
    <dbReference type="NCBI Taxonomy" id="1715693"/>
    <lineage>
        <taxon>Bacteria</taxon>
        <taxon>Pseudomonadati</taxon>
        <taxon>Pseudomonadota</taxon>
        <taxon>Alphaproteobacteria</taxon>
        <taxon>Rhodobacterales</taxon>
        <taxon>Roseobacteraceae</taxon>
    </lineage>
</organism>
<dbReference type="InterPro" id="IPR009061">
    <property type="entry name" value="DNA-bd_dom_put_sf"/>
</dbReference>
<dbReference type="GeneID" id="83879438"/>
<dbReference type="SUPFAM" id="SSF46955">
    <property type="entry name" value="Putative DNA-binding domain"/>
    <property type="match status" value="1"/>
</dbReference>
<dbReference type="GO" id="GO:0003677">
    <property type="term" value="F:DNA binding"/>
    <property type="evidence" value="ECO:0007669"/>
    <property type="project" value="InterPro"/>
</dbReference>
<dbReference type="RefSeq" id="WP_058309604.1">
    <property type="nucleotide sequence ID" value="NZ_CYTW01000001.1"/>
</dbReference>
<feature type="domain" description="Helix-turn-helix" evidence="1">
    <location>
        <begin position="8"/>
        <end position="55"/>
    </location>
</feature>
<evidence type="ECO:0000259" key="1">
    <source>
        <dbReference type="Pfam" id="PF12728"/>
    </source>
</evidence>
<accession>A0A0N7M866</accession>
<dbReference type="Pfam" id="PF12728">
    <property type="entry name" value="HTH_17"/>
    <property type="match status" value="1"/>
</dbReference>
<dbReference type="Proteomes" id="UP000051870">
    <property type="component" value="Unassembled WGS sequence"/>
</dbReference>
<gene>
    <name evidence="2" type="ORF">PH7735_00347</name>
</gene>